<gene>
    <name evidence="1" type="ORF">L596_001041</name>
</gene>
<evidence type="ECO:0000313" key="1">
    <source>
        <dbReference type="EMBL" id="TMS33282.1"/>
    </source>
</evidence>
<dbReference type="EMBL" id="AZBU02000001">
    <property type="protein sequence ID" value="TMS33282.1"/>
    <property type="molecule type" value="Genomic_DNA"/>
</dbReference>
<reference evidence="1 2" key="2">
    <citation type="journal article" date="2019" name="G3 (Bethesda)">
        <title>Hybrid Assembly of the Genome of the Entomopathogenic Nematode Steinernema carpocapsae Identifies the X-Chromosome.</title>
        <authorList>
            <person name="Serra L."/>
            <person name="Macchietto M."/>
            <person name="Macias-Munoz A."/>
            <person name="McGill C.J."/>
            <person name="Rodriguez I.M."/>
            <person name="Rodriguez B."/>
            <person name="Murad R."/>
            <person name="Mortazavi A."/>
        </authorList>
    </citation>
    <scope>NUCLEOTIDE SEQUENCE [LARGE SCALE GENOMIC DNA]</scope>
    <source>
        <strain evidence="1 2">ALL</strain>
    </source>
</reference>
<dbReference type="AlphaFoldDB" id="A0A4U8UK95"/>
<sequence length="74" mass="8126">MDTETKIAWMKLIPHRGYSIGVKLLEFIGPPSGRKNPKNSLISDDAEMQFAIWVEHGGALASQALKNLAMHPAP</sequence>
<dbReference type="Proteomes" id="UP000298663">
    <property type="component" value="Unassembled WGS sequence"/>
</dbReference>
<comment type="caution">
    <text evidence="1">The sequence shown here is derived from an EMBL/GenBank/DDBJ whole genome shotgun (WGS) entry which is preliminary data.</text>
</comment>
<organism evidence="1 2">
    <name type="scientific">Steinernema carpocapsae</name>
    <name type="common">Entomopathogenic nematode</name>
    <dbReference type="NCBI Taxonomy" id="34508"/>
    <lineage>
        <taxon>Eukaryota</taxon>
        <taxon>Metazoa</taxon>
        <taxon>Ecdysozoa</taxon>
        <taxon>Nematoda</taxon>
        <taxon>Chromadorea</taxon>
        <taxon>Rhabditida</taxon>
        <taxon>Tylenchina</taxon>
        <taxon>Panagrolaimomorpha</taxon>
        <taxon>Strongyloidoidea</taxon>
        <taxon>Steinernematidae</taxon>
        <taxon>Steinernema</taxon>
    </lineage>
</organism>
<reference evidence="1 2" key="1">
    <citation type="journal article" date="2015" name="Genome Biol.">
        <title>Comparative genomics of Steinernema reveals deeply conserved gene regulatory networks.</title>
        <authorList>
            <person name="Dillman A.R."/>
            <person name="Macchietto M."/>
            <person name="Porter C.F."/>
            <person name="Rogers A."/>
            <person name="Williams B."/>
            <person name="Antoshechkin I."/>
            <person name="Lee M.M."/>
            <person name="Goodwin Z."/>
            <person name="Lu X."/>
            <person name="Lewis E.E."/>
            <person name="Goodrich-Blair H."/>
            <person name="Stock S.P."/>
            <person name="Adams B.J."/>
            <person name="Sternberg P.W."/>
            <person name="Mortazavi A."/>
        </authorList>
    </citation>
    <scope>NUCLEOTIDE SEQUENCE [LARGE SCALE GENOMIC DNA]</scope>
    <source>
        <strain evidence="1 2">ALL</strain>
    </source>
</reference>
<name>A0A4U8UK95_STECR</name>
<keyword evidence="2" id="KW-1185">Reference proteome</keyword>
<proteinExistence type="predicted"/>
<evidence type="ECO:0000313" key="2">
    <source>
        <dbReference type="Proteomes" id="UP000298663"/>
    </source>
</evidence>
<accession>A0A4U8UK95</accession>
<protein>
    <submittedName>
        <fullName evidence="1">Uncharacterized protein</fullName>
    </submittedName>
</protein>